<evidence type="ECO:0000259" key="13">
    <source>
        <dbReference type="PROSITE" id="PS50885"/>
    </source>
</evidence>
<dbReference type="FunFam" id="3.30.565.10:FF:000006">
    <property type="entry name" value="Sensor histidine kinase WalK"/>
    <property type="match status" value="1"/>
</dbReference>
<dbReference type="InterPro" id="IPR003594">
    <property type="entry name" value="HATPase_dom"/>
</dbReference>
<dbReference type="PROSITE" id="PS50885">
    <property type="entry name" value="HAMP"/>
    <property type="match status" value="1"/>
</dbReference>
<dbReference type="PROSITE" id="PS50109">
    <property type="entry name" value="HIS_KIN"/>
    <property type="match status" value="1"/>
</dbReference>
<sequence>MEWRQAWRTQEEAVRKWQRDSWRKHRRVGQQRWRGRWGLRRRLTFAFAFVALAAVFITTWFTLGAVSSVLFPAQPDGDFFQHPGDGWWAWRDNPAWNRPEFAQARQAFGRITGVAFGAGTLAFLLAVVAAAVFTRILTRPLIALTDGAKRLEAGERGIQLRVPRSRDELRALTEAFNNLVRGLERQESWRRGLVADIAHDLRTPLAVLRSEIEAMQDGVAQPNAAGLERLHGQVMHLSKLVDDLRTLSLAESGGLALKKERVSLAPFLRGVVEAFAARANGDGTGLELRGIPPDLEATFDRGQMTRVLNNLLDNAMRHGAGPVEVHAAAQPEGVKITVRDHGPGIPPEALERVFERFYKTDASRTRKESEGSGLGLSIARAIVEAHGGRLEVANHPQGGAVFNVFLTA</sequence>
<dbReference type="InterPro" id="IPR003661">
    <property type="entry name" value="HisK_dim/P_dom"/>
</dbReference>
<dbReference type="STRING" id="526227.Mesil_0737"/>
<keyword evidence="8 11" id="KW-1133">Transmembrane helix</keyword>
<dbReference type="CDD" id="cd00075">
    <property type="entry name" value="HATPase"/>
    <property type="match status" value="1"/>
</dbReference>
<protein>
    <recommendedName>
        <fullName evidence="3">histidine kinase</fullName>
        <ecNumber evidence="3">2.7.13.3</ecNumber>
    </recommendedName>
</protein>
<dbReference type="InterPro" id="IPR003660">
    <property type="entry name" value="HAMP_dom"/>
</dbReference>
<dbReference type="CDD" id="cd00082">
    <property type="entry name" value="HisKA"/>
    <property type="match status" value="1"/>
</dbReference>
<dbReference type="PANTHER" id="PTHR45436">
    <property type="entry name" value="SENSOR HISTIDINE KINASE YKOH"/>
    <property type="match status" value="1"/>
</dbReference>
<dbReference type="Pfam" id="PF00512">
    <property type="entry name" value="HisKA"/>
    <property type="match status" value="1"/>
</dbReference>
<evidence type="ECO:0000256" key="1">
    <source>
        <dbReference type="ARBA" id="ARBA00000085"/>
    </source>
</evidence>
<dbReference type="Proteomes" id="UP000001916">
    <property type="component" value="Chromosome"/>
</dbReference>
<dbReference type="InterPro" id="IPR036890">
    <property type="entry name" value="HATPase_C_sf"/>
</dbReference>
<keyword evidence="5" id="KW-0808">Transferase</keyword>
<dbReference type="eggNOG" id="COG5002">
    <property type="taxonomic scope" value="Bacteria"/>
</dbReference>
<evidence type="ECO:0000256" key="2">
    <source>
        <dbReference type="ARBA" id="ARBA00004370"/>
    </source>
</evidence>
<reference evidence="14 15" key="1">
    <citation type="journal article" date="2010" name="Stand. Genomic Sci.">
        <title>Complete genome sequence of Meiothermus silvanus type strain (VI-R2).</title>
        <authorList>
            <person name="Sikorski J."/>
            <person name="Tindall B.J."/>
            <person name="Lowry S."/>
            <person name="Lucas S."/>
            <person name="Nolan M."/>
            <person name="Copeland A."/>
            <person name="Glavina Del Rio T."/>
            <person name="Tice H."/>
            <person name="Cheng J.F."/>
            <person name="Han C."/>
            <person name="Pitluck S."/>
            <person name="Liolios K."/>
            <person name="Ivanova N."/>
            <person name="Mavromatis K."/>
            <person name="Mikhailova N."/>
            <person name="Pati A."/>
            <person name="Goodwin L."/>
            <person name="Chen A."/>
            <person name="Palaniappan K."/>
            <person name="Land M."/>
            <person name="Hauser L."/>
            <person name="Chang Y.J."/>
            <person name="Jeffries C.D."/>
            <person name="Rohde M."/>
            <person name="Goker M."/>
            <person name="Woyke T."/>
            <person name="Bristow J."/>
            <person name="Eisen J.A."/>
            <person name="Markowitz V."/>
            <person name="Hugenholtz P."/>
            <person name="Kyrpides N.C."/>
            <person name="Klenk H.P."/>
            <person name="Lapidus A."/>
        </authorList>
    </citation>
    <scope>NUCLEOTIDE SEQUENCE [LARGE SCALE GENOMIC DNA]</scope>
    <source>
        <strain evidence="15">ATCC 700542 / DSM 9946 / VI-R2</strain>
    </source>
</reference>
<evidence type="ECO:0000256" key="8">
    <source>
        <dbReference type="ARBA" id="ARBA00022989"/>
    </source>
</evidence>
<dbReference type="InterPro" id="IPR004358">
    <property type="entry name" value="Sig_transdc_His_kin-like_C"/>
</dbReference>
<evidence type="ECO:0000256" key="10">
    <source>
        <dbReference type="ARBA" id="ARBA00023136"/>
    </source>
</evidence>
<comment type="catalytic activity">
    <reaction evidence="1">
        <text>ATP + protein L-histidine = ADP + protein N-phospho-L-histidine.</text>
        <dbReference type="EC" id="2.7.13.3"/>
    </reaction>
</comment>
<evidence type="ECO:0000256" key="6">
    <source>
        <dbReference type="ARBA" id="ARBA00022692"/>
    </source>
</evidence>
<evidence type="ECO:0000313" key="15">
    <source>
        <dbReference type="Proteomes" id="UP000001916"/>
    </source>
</evidence>
<feature type="transmembrane region" description="Helical" evidence="11">
    <location>
        <begin position="43"/>
        <end position="63"/>
    </location>
</feature>
<dbReference type="eggNOG" id="COG2770">
    <property type="taxonomic scope" value="Bacteria"/>
</dbReference>
<keyword evidence="15" id="KW-1185">Reference proteome</keyword>
<dbReference type="OrthoDB" id="335833at2"/>
<dbReference type="SUPFAM" id="SSF55874">
    <property type="entry name" value="ATPase domain of HSP90 chaperone/DNA topoisomerase II/histidine kinase"/>
    <property type="match status" value="1"/>
</dbReference>
<dbReference type="SMART" id="SM00388">
    <property type="entry name" value="HisKA"/>
    <property type="match status" value="1"/>
</dbReference>
<dbReference type="AlphaFoldDB" id="D7BB91"/>
<keyword evidence="9" id="KW-0902">Two-component regulatory system</keyword>
<dbReference type="Gene3D" id="3.30.565.10">
    <property type="entry name" value="Histidine kinase-like ATPase, C-terminal domain"/>
    <property type="match status" value="1"/>
</dbReference>
<dbReference type="SMART" id="SM00304">
    <property type="entry name" value="HAMP"/>
    <property type="match status" value="1"/>
</dbReference>
<dbReference type="Pfam" id="PF00672">
    <property type="entry name" value="HAMP"/>
    <property type="match status" value="1"/>
</dbReference>
<dbReference type="SUPFAM" id="SSF158472">
    <property type="entry name" value="HAMP domain-like"/>
    <property type="match status" value="1"/>
</dbReference>
<dbReference type="SMART" id="SM00387">
    <property type="entry name" value="HATPase_c"/>
    <property type="match status" value="1"/>
</dbReference>
<feature type="domain" description="HAMP" evidence="13">
    <location>
        <begin position="135"/>
        <end position="188"/>
    </location>
</feature>
<dbReference type="InterPro" id="IPR005467">
    <property type="entry name" value="His_kinase_dom"/>
</dbReference>
<dbReference type="HOGENOM" id="CLU_000445_89_3_0"/>
<evidence type="ECO:0000256" key="7">
    <source>
        <dbReference type="ARBA" id="ARBA00022777"/>
    </source>
</evidence>
<evidence type="ECO:0000256" key="5">
    <source>
        <dbReference type="ARBA" id="ARBA00022679"/>
    </source>
</evidence>
<keyword evidence="10 11" id="KW-0472">Membrane</keyword>
<dbReference type="CDD" id="cd06225">
    <property type="entry name" value="HAMP"/>
    <property type="match status" value="1"/>
</dbReference>
<feature type="domain" description="Histidine kinase" evidence="12">
    <location>
        <begin position="196"/>
        <end position="408"/>
    </location>
</feature>
<dbReference type="EC" id="2.7.13.3" evidence="3"/>
<name>D7BB91_ALLS1</name>
<evidence type="ECO:0000259" key="12">
    <source>
        <dbReference type="PROSITE" id="PS50109"/>
    </source>
</evidence>
<dbReference type="GO" id="GO:0000155">
    <property type="term" value="F:phosphorelay sensor kinase activity"/>
    <property type="evidence" value="ECO:0007669"/>
    <property type="project" value="InterPro"/>
</dbReference>
<dbReference type="PRINTS" id="PR00344">
    <property type="entry name" value="BCTRLSENSOR"/>
</dbReference>
<dbReference type="RefSeq" id="WP_013157240.1">
    <property type="nucleotide sequence ID" value="NC_014212.1"/>
</dbReference>
<dbReference type="InterPro" id="IPR050428">
    <property type="entry name" value="TCS_sensor_his_kinase"/>
</dbReference>
<dbReference type="Gene3D" id="1.10.287.130">
    <property type="match status" value="1"/>
</dbReference>
<evidence type="ECO:0000256" key="9">
    <source>
        <dbReference type="ARBA" id="ARBA00023012"/>
    </source>
</evidence>
<proteinExistence type="predicted"/>
<organism evidence="14 15">
    <name type="scientific">Allomeiothermus silvanus (strain ATCC 700542 / DSM 9946 / NBRC 106475 / NCIMB 13440 / VI-R2)</name>
    <name type="common">Thermus silvanus</name>
    <dbReference type="NCBI Taxonomy" id="526227"/>
    <lineage>
        <taxon>Bacteria</taxon>
        <taxon>Thermotogati</taxon>
        <taxon>Deinococcota</taxon>
        <taxon>Deinococci</taxon>
        <taxon>Thermales</taxon>
        <taxon>Thermaceae</taxon>
        <taxon>Allomeiothermus</taxon>
    </lineage>
</organism>
<evidence type="ECO:0000256" key="3">
    <source>
        <dbReference type="ARBA" id="ARBA00012438"/>
    </source>
</evidence>
<dbReference type="SUPFAM" id="SSF47384">
    <property type="entry name" value="Homodimeric domain of signal transducing histidine kinase"/>
    <property type="match status" value="1"/>
</dbReference>
<dbReference type="InterPro" id="IPR036097">
    <property type="entry name" value="HisK_dim/P_sf"/>
</dbReference>
<evidence type="ECO:0000256" key="4">
    <source>
        <dbReference type="ARBA" id="ARBA00022553"/>
    </source>
</evidence>
<keyword evidence="4" id="KW-0597">Phosphoprotein</keyword>
<evidence type="ECO:0000313" key="14">
    <source>
        <dbReference type="EMBL" id="ADH62651.1"/>
    </source>
</evidence>
<dbReference type="KEGG" id="msv:Mesil_0737"/>
<keyword evidence="7 14" id="KW-0418">Kinase</keyword>
<accession>D7BB91</accession>
<comment type="subcellular location">
    <subcellularLocation>
        <location evidence="2">Membrane</location>
    </subcellularLocation>
</comment>
<keyword evidence="6 11" id="KW-0812">Transmembrane</keyword>
<dbReference type="GO" id="GO:0005886">
    <property type="term" value="C:plasma membrane"/>
    <property type="evidence" value="ECO:0007669"/>
    <property type="project" value="TreeGrafter"/>
</dbReference>
<evidence type="ECO:0000256" key="11">
    <source>
        <dbReference type="SAM" id="Phobius"/>
    </source>
</evidence>
<dbReference type="Pfam" id="PF02518">
    <property type="entry name" value="HATPase_c"/>
    <property type="match status" value="1"/>
</dbReference>
<dbReference type="Gene3D" id="6.10.340.10">
    <property type="match status" value="1"/>
</dbReference>
<dbReference type="EMBL" id="CP002042">
    <property type="protein sequence ID" value="ADH62651.1"/>
    <property type="molecule type" value="Genomic_DNA"/>
</dbReference>
<gene>
    <name evidence="14" type="ordered locus">Mesil_0737</name>
</gene>
<dbReference type="PANTHER" id="PTHR45436:SF5">
    <property type="entry name" value="SENSOR HISTIDINE KINASE TRCS"/>
    <property type="match status" value="1"/>
</dbReference>
<feature type="transmembrane region" description="Helical" evidence="11">
    <location>
        <begin position="107"/>
        <end position="133"/>
    </location>
</feature>